<name>A0AAE0RUL0_9BIVA</name>
<proteinExistence type="predicted"/>
<dbReference type="Proteomes" id="UP001195483">
    <property type="component" value="Unassembled WGS sequence"/>
</dbReference>
<reference evidence="1" key="3">
    <citation type="submission" date="2023-05" db="EMBL/GenBank/DDBJ databases">
        <authorList>
            <person name="Smith C.H."/>
        </authorList>
    </citation>
    <scope>NUCLEOTIDE SEQUENCE</scope>
    <source>
        <strain evidence="1">CHS0354</strain>
        <tissue evidence="1">Mantle</tissue>
    </source>
</reference>
<dbReference type="Gene3D" id="2.120.10.30">
    <property type="entry name" value="TolB, C-terminal domain"/>
    <property type="match status" value="1"/>
</dbReference>
<organism evidence="1 2">
    <name type="scientific">Potamilus streckersoni</name>
    <dbReference type="NCBI Taxonomy" id="2493646"/>
    <lineage>
        <taxon>Eukaryota</taxon>
        <taxon>Metazoa</taxon>
        <taxon>Spiralia</taxon>
        <taxon>Lophotrochozoa</taxon>
        <taxon>Mollusca</taxon>
        <taxon>Bivalvia</taxon>
        <taxon>Autobranchia</taxon>
        <taxon>Heteroconchia</taxon>
        <taxon>Palaeoheterodonta</taxon>
        <taxon>Unionida</taxon>
        <taxon>Unionoidea</taxon>
        <taxon>Unionidae</taxon>
        <taxon>Ambleminae</taxon>
        <taxon>Lampsilini</taxon>
        <taxon>Potamilus</taxon>
    </lineage>
</organism>
<keyword evidence="2" id="KW-1185">Reference proteome</keyword>
<dbReference type="EMBL" id="JAEAOA010001287">
    <property type="protein sequence ID" value="KAK3579815.1"/>
    <property type="molecule type" value="Genomic_DNA"/>
</dbReference>
<comment type="caution">
    <text evidence="1">The sequence shown here is derived from an EMBL/GenBank/DDBJ whole genome shotgun (WGS) entry which is preliminary data.</text>
</comment>
<accession>A0AAE0RUL0</accession>
<reference evidence="1" key="2">
    <citation type="journal article" date="2021" name="Genome Biol. Evol.">
        <title>Developing a high-quality reference genome for a parasitic bivalve with doubly uniparental inheritance (Bivalvia: Unionida).</title>
        <authorList>
            <person name="Smith C.H."/>
        </authorList>
    </citation>
    <scope>NUCLEOTIDE SEQUENCE</scope>
    <source>
        <strain evidence="1">CHS0354</strain>
        <tissue evidence="1">Mantle</tissue>
    </source>
</reference>
<dbReference type="SUPFAM" id="SSF63829">
    <property type="entry name" value="Calcium-dependent phosphotriesterase"/>
    <property type="match status" value="1"/>
</dbReference>
<protein>
    <submittedName>
        <fullName evidence="1">Uncharacterized protein</fullName>
    </submittedName>
</protein>
<sequence length="324" mass="37225">MDTQFKTQRSIDTKKGVKANLYIPSDEYCIMFGEEINLVDLKSSFSEQKAVKVSEFNAKVPKDLLYCHLSDVLILGDFRILVADFWNSKIKLFGGDTRHLTSLDLTGHPWNMAKITESNIAVTVPKEKRILTVKVKNGFQIDGEIKTKFECWGIAALNEHLLAITTARDGHYVIIMTTDGLFIHQIRPPDFRANGLLRPIHVATDESRTALYVTYSEGNKLVTFSVPEKEAQFSFDKDILFIYEDKGLRKPLSVDVDEEGNQYLCCYLGGCVQQISYEGLFIKRLISKKKQKMYPLSIKFHHKSRKLMVTYGWRDVIEIYEMKE</sequence>
<dbReference type="AlphaFoldDB" id="A0AAE0RUL0"/>
<dbReference type="InterPro" id="IPR011042">
    <property type="entry name" value="6-blade_b-propeller_TolB-like"/>
</dbReference>
<evidence type="ECO:0000313" key="1">
    <source>
        <dbReference type="EMBL" id="KAK3579815.1"/>
    </source>
</evidence>
<reference evidence="1" key="1">
    <citation type="journal article" date="2021" name="Genome Biol. Evol.">
        <title>A High-Quality Reference Genome for a Parasitic Bivalve with Doubly Uniparental Inheritance (Bivalvia: Unionida).</title>
        <authorList>
            <person name="Smith C.H."/>
        </authorList>
    </citation>
    <scope>NUCLEOTIDE SEQUENCE</scope>
    <source>
        <strain evidence="1">CHS0354</strain>
    </source>
</reference>
<gene>
    <name evidence="1" type="ORF">CHS0354_021007</name>
</gene>
<evidence type="ECO:0000313" key="2">
    <source>
        <dbReference type="Proteomes" id="UP001195483"/>
    </source>
</evidence>